<evidence type="ECO:0000313" key="4">
    <source>
        <dbReference type="EMBL" id="KGM06255.1"/>
    </source>
</evidence>
<dbReference type="EMBL" id="JRQD01000005">
    <property type="protein sequence ID" value="KGM06255.1"/>
    <property type="molecule type" value="Genomic_DNA"/>
</dbReference>
<dbReference type="PANTHER" id="PTHR44591">
    <property type="entry name" value="STRESS RESPONSE REGULATOR PROTEIN 1"/>
    <property type="match status" value="1"/>
</dbReference>
<organism evidence="4 5">
    <name type="scientific">Methylophaga thiooxydans</name>
    <dbReference type="NCBI Taxonomy" id="392484"/>
    <lineage>
        <taxon>Bacteria</taxon>
        <taxon>Pseudomonadati</taxon>
        <taxon>Pseudomonadota</taxon>
        <taxon>Gammaproteobacteria</taxon>
        <taxon>Thiotrichales</taxon>
        <taxon>Piscirickettsiaceae</taxon>
        <taxon>Methylophaga</taxon>
    </lineage>
</organism>
<name>A0A0A0BEK0_9GAMM</name>
<dbReference type="InterPro" id="IPR011006">
    <property type="entry name" value="CheY-like_superfamily"/>
</dbReference>
<dbReference type="AlphaFoldDB" id="A0A0A0BEK0"/>
<feature type="modified residue" description="4-aspartylphosphate" evidence="2">
    <location>
        <position position="52"/>
    </location>
</feature>
<dbReference type="SMART" id="SM00448">
    <property type="entry name" value="REC"/>
    <property type="match status" value="1"/>
</dbReference>
<dbReference type="Gene3D" id="3.30.70.270">
    <property type="match status" value="1"/>
</dbReference>
<dbReference type="GO" id="GO:0000160">
    <property type="term" value="P:phosphorelay signal transduction system"/>
    <property type="evidence" value="ECO:0007669"/>
    <property type="project" value="InterPro"/>
</dbReference>
<keyword evidence="1 2" id="KW-0597">Phosphoprotein</keyword>
<dbReference type="Proteomes" id="UP000029999">
    <property type="component" value="Unassembled WGS sequence"/>
</dbReference>
<dbReference type="SMART" id="SM00267">
    <property type="entry name" value="GGDEF"/>
    <property type="match status" value="1"/>
</dbReference>
<dbReference type="InterPro" id="IPR043128">
    <property type="entry name" value="Rev_trsase/Diguanyl_cyclase"/>
</dbReference>
<dbReference type="PANTHER" id="PTHR44591:SF3">
    <property type="entry name" value="RESPONSE REGULATORY DOMAIN-CONTAINING PROTEIN"/>
    <property type="match status" value="1"/>
</dbReference>
<evidence type="ECO:0000313" key="5">
    <source>
        <dbReference type="Proteomes" id="UP000029999"/>
    </source>
</evidence>
<dbReference type="STRING" id="392484.LP43_2128"/>
<dbReference type="PROSITE" id="PS50110">
    <property type="entry name" value="RESPONSE_REGULATORY"/>
    <property type="match status" value="1"/>
</dbReference>
<dbReference type="RefSeq" id="WP_036315004.1">
    <property type="nucleotide sequence ID" value="NZ_JRQD01000005.1"/>
</dbReference>
<feature type="domain" description="Response regulatory" evidence="3">
    <location>
        <begin position="2"/>
        <end position="119"/>
    </location>
</feature>
<dbReference type="Pfam" id="PF00072">
    <property type="entry name" value="Response_reg"/>
    <property type="match status" value="1"/>
</dbReference>
<dbReference type="Pfam" id="PF00990">
    <property type="entry name" value="GGDEF"/>
    <property type="match status" value="1"/>
</dbReference>
<proteinExistence type="predicted"/>
<reference evidence="4 5" key="1">
    <citation type="submission" date="2014-09" db="EMBL/GenBank/DDBJ databases">
        <authorList>
            <person name="Grob C."/>
            <person name="Taubert M."/>
            <person name="Howat A.M."/>
            <person name="Burns O.J."/>
            <person name="Dixon J.L."/>
            <person name="Chen Y."/>
            <person name="Murrell J.C."/>
        </authorList>
    </citation>
    <scope>NUCLEOTIDE SEQUENCE [LARGE SCALE GENOMIC DNA]</scope>
    <source>
        <strain evidence="4">L4</strain>
    </source>
</reference>
<dbReference type="InterPro" id="IPR050595">
    <property type="entry name" value="Bact_response_regulator"/>
</dbReference>
<dbReference type="SUPFAM" id="SSF55073">
    <property type="entry name" value="Nucleotide cyclase"/>
    <property type="match status" value="1"/>
</dbReference>
<evidence type="ECO:0000256" key="2">
    <source>
        <dbReference type="PROSITE-ProRule" id="PRU00169"/>
    </source>
</evidence>
<sequence>MKVLIVDDAEIDTLLCQKIVESLGYTPITVSSAVEARELLNQDGAPDIIILDWMMPEMDGIDLCKIIRRSRLIIEPFVLIMTANSDRHAEAEALNAGADDFISKPVNRIDLEAKLKLGRRLIKNQLELLVANQRLKEKLKFDSVTGLMSRQAGLHAIVAALSRLSRQQDQEGLFIHCLIRFSSKQQHHLKHDLLDKIYFELASNLTEALRQSDVMVRFKDDEFLFFAESDSDSHQIVLSRVETAIQENNLNSYDTALEVATLVAGLIVTSEQALTSVPVLLQNTEELLSQLTATHKTIGLSYLGSNKNPAKILDFARFRKTNFPHKS</sequence>
<evidence type="ECO:0000256" key="1">
    <source>
        <dbReference type="ARBA" id="ARBA00022553"/>
    </source>
</evidence>
<gene>
    <name evidence="4" type="ORF">LP43_2128</name>
</gene>
<comment type="caution">
    <text evidence="4">The sequence shown here is derived from an EMBL/GenBank/DDBJ whole genome shotgun (WGS) entry which is preliminary data.</text>
</comment>
<protein>
    <submittedName>
        <fullName evidence="4">Response regulator</fullName>
    </submittedName>
</protein>
<accession>A0A0A0BEK0</accession>
<dbReference type="SUPFAM" id="SSF52172">
    <property type="entry name" value="CheY-like"/>
    <property type="match status" value="1"/>
</dbReference>
<dbReference type="InterPro" id="IPR000160">
    <property type="entry name" value="GGDEF_dom"/>
</dbReference>
<dbReference type="Gene3D" id="3.40.50.2300">
    <property type="match status" value="1"/>
</dbReference>
<evidence type="ECO:0000259" key="3">
    <source>
        <dbReference type="PROSITE" id="PS50110"/>
    </source>
</evidence>
<dbReference type="InterPro" id="IPR029787">
    <property type="entry name" value="Nucleotide_cyclase"/>
</dbReference>
<dbReference type="InterPro" id="IPR001789">
    <property type="entry name" value="Sig_transdc_resp-reg_receiver"/>
</dbReference>